<dbReference type="GO" id="GO:0005634">
    <property type="term" value="C:nucleus"/>
    <property type="evidence" value="ECO:0007669"/>
    <property type="project" value="TreeGrafter"/>
</dbReference>
<keyword evidence="3" id="KW-1185">Reference proteome</keyword>
<evidence type="ECO:0000313" key="2">
    <source>
        <dbReference type="Ensembl" id="ENSOTSP00005135444.1"/>
    </source>
</evidence>
<protein>
    <submittedName>
        <fullName evidence="2">Uncharacterized protein</fullName>
    </submittedName>
</protein>
<accession>A0AAZ3R5M3</accession>
<dbReference type="PANTHER" id="PTHR14955:SF8">
    <property type="entry name" value="SI:CH211-165G14.1-RELATED"/>
    <property type="match status" value="1"/>
</dbReference>
<dbReference type="Ensembl" id="ENSOTST00005151990.1">
    <property type="protein sequence ID" value="ENSOTSP00005135444.1"/>
    <property type="gene ID" value="ENSOTSG00005059543.1"/>
</dbReference>
<feature type="region of interest" description="Disordered" evidence="1">
    <location>
        <begin position="35"/>
        <end position="87"/>
    </location>
</feature>
<proteinExistence type="predicted"/>
<evidence type="ECO:0000313" key="3">
    <source>
        <dbReference type="Proteomes" id="UP000694402"/>
    </source>
</evidence>
<dbReference type="GO" id="GO:0006357">
    <property type="term" value="P:regulation of transcription by RNA polymerase II"/>
    <property type="evidence" value="ECO:0007669"/>
    <property type="project" value="TreeGrafter"/>
</dbReference>
<organism evidence="2 3">
    <name type="scientific">Oncorhynchus tshawytscha</name>
    <name type="common">Chinook salmon</name>
    <name type="synonym">Salmo tshawytscha</name>
    <dbReference type="NCBI Taxonomy" id="74940"/>
    <lineage>
        <taxon>Eukaryota</taxon>
        <taxon>Metazoa</taxon>
        <taxon>Chordata</taxon>
        <taxon>Craniata</taxon>
        <taxon>Vertebrata</taxon>
        <taxon>Euteleostomi</taxon>
        <taxon>Actinopterygii</taxon>
        <taxon>Neopterygii</taxon>
        <taxon>Teleostei</taxon>
        <taxon>Protacanthopterygii</taxon>
        <taxon>Salmoniformes</taxon>
        <taxon>Salmonidae</taxon>
        <taxon>Salmoninae</taxon>
        <taxon>Oncorhynchus</taxon>
    </lineage>
</organism>
<reference evidence="2" key="2">
    <citation type="submission" date="2025-08" db="UniProtKB">
        <authorList>
            <consortium name="Ensembl"/>
        </authorList>
    </citation>
    <scope>IDENTIFICATION</scope>
</reference>
<reference evidence="2" key="3">
    <citation type="submission" date="2025-09" db="UniProtKB">
        <authorList>
            <consortium name="Ensembl"/>
        </authorList>
    </citation>
    <scope>IDENTIFICATION</scope>
</reference>
<dbReference type="PANTHER" id="PTHR14955">
    <property type="entry name" value="RETINOIC ACID INDUCED 1/TRANSCRIPTION FACTOR 20"/>
    <property type="match status" value="1"/>
</dbReference>
<name>A0AAZ3R5M3_ONCTS</name>
<sequence>EGHFLSFHPHGSLVCCLCRGSANAMDLGDLHGPYYPEGNRPSAKPPTRTPGLKEEDFSDSDSSCSMRGRGRKCARPPGVPWPHKPGPRLNQEGLLGRWTSNSDPSGSPAAKRARIENGAGVTSEAAVEDWYSPPVVPLDPCEYWLHEDCSIWSAGVFLVKGRVYGLEEAVKVGQETVSLSLATRESCFSSSESFRCLLAISKQAVVCLLLKNGFRLATLPLHFFIFFLCT</sequence>
<dbReference type="Proteomes" id="UP000694402">
    <property type="component" value="Unassembled WGS sequence"/>
</dbReference>
<evidence type="ECO:0000256" key="1">
    <source>
        <dbReference type="SAM" id="MobiDB-lite"/>
    </source>
</evidence>
<reference evidence="3" key="1">
    <citation type="journal article" date="2018" name="PLoS ONE">
        <title>Chinook salmon (Oncorhynchus tshawytscha) genome and transcriptome.</title>
        <authorList>
            <person name="Christensen K.A."/>
            <person name="Leong J.S."/>
            <person name="Sakhrani D."/>
            <person name="Biagi C.A."/>
            <person name="Minkley D.R."/>
            <person name="Withler R.E."/>
            <person name="Rondeau E.B."/>
            <person name="Koop B.F."/>
            <person name="Devlin R.H."/>
        </authorList>
    </citation>
    <scope>NUCLEOTIDE SEQUENCE [LARGE SCALE GENOMIC DNA]</scope>
</reference>
<dbReference type="InterPro" id="IPR052440">
    <property type="entry name" value="Trans_Reg/Chrom_Remod"/>
</dbReference>
<dbReference type="AlphaFoldDB" id="A0AAZ3R5M3"/>